<dbReference type="EMBL" id="CP065177">
    <property type="protein sequence ID" value="URG50856.1"/>
    <property type="molecule type" value="Genomic_DNA"/>
</dbReference>
<sequence length="94" mass="11482">MNNEFSNLSYDMLEELAAIEHERWSRWQSYLHDKCIRNEDGSLTIPREFVDRWHDQMSKPFSELSEKEKQSDRELIYESQKRLKKILSIMTTQR</sequence>
<organism evidence="1 2">
    <name type="scientific">Pectobacterium quasiaquaticum</name>
    <dbReference type="NCBI Taxonomy" id="2774015"/>
    <lineage>
        <taxon>Bacteria</taxon>
        <taxon>Pseudomonadati</taxon>
        <taxon>Pseudomonadota</taxon>
        <taxon>Gammaproteobacteria</taxon>
        <taxon>Enterobacterales</taxon>
        <taxon>Pectobacteriaceae</taxon>
        <taxon>Pectobacterium</taxon>
    </lineage>
</organism>
<dbReference type="Gene3D" id="6.20.350.10">
    <property type="match status" value="1"/>
</dbReference>
<name>A0A9Q2IBM3_9GAMM</name>
<dbReference type="KEGG" id="pqu:IG609_010320"/>
<evidence type="ECO:0000313" key="2">
    <source>
        <dbReference type="Proteomes" id="UP000806577"/>
    </source>
</evidence>
<reference evidence="1 2" key="1">
    <citation type="journal article" date="2021" name="Int. J. Syst. Evol. Microbiol.">
        <title>&lt;i&gt;Pectobacterium quasiaquaticum&lt;/i&gt; sp. nov., isolated from waterways.</title>
        <authorList>
            <person name="Ben Moussa H."/>
            <person name="Pedron J."/>
            <person name="Bertrand C."/>
            <person name="Hecquet A."/>
            <person name="Barny M.A."/>
        </authorList>
    </citation>
    <scope>NUCLEOTIDE SEQUENCE [LARGE SCALE GENOMIC DNA]</scope>
    <source>
        <strain evidence="1 2">A477-S1-J17</strain>
    </source>
</reference>
<proteinExistence type="predicted"/>
<evidence type="ECO:0000313" key="1">
    <source>
        <dbReference type="EMBL" id="URG50856.1"/>
    </source>
</evidence>
<dbReference type="AlphaFoldDB" id="A0A9Q2IBM3"/>
<protein>
    <submittedName>
        <fullName evidence="1">Uncharacterized protein</fullName>
    </submittedName>
</protein>
<keyword evidence="2" id="KW-1185">Reference proteome</keyword>
<accession>A0A9Q2IBM3</accession>
<gene>
    <name evidence="1" type="ORF">IG609_010320</name>
</gene>
<dbReference type="RefSeq" id="WP_193399113.1">
    <property type="nucleotide sequence ID" value="NZ_CP065177.1"/>
</dbReference>
<dbReference type="Proteomes" id="UP000806577">
    <property type="component" value="Chromosome"/>
</dbReference>